<evidence type="ECO:0000256" key="1">
    <source>
        <dbReference type="ARBA" id="ARBA00004479"/>
    </source>
</evidence>
<evidence type="ECO:0000256" key="9">
    <source>
        <dbReference type="ARBA" id="ARBA00023180"/>
    </source>
</evidence>
<dbReference type="InterPro" id="IPR032695">
    <property type="entry name" value="Integrin_dom_sf"/>
</dbReference>
<dbReference type="InterPro" id="IPR013649">
    <property type="entry name" value="Integrin_alpha_Ig-like_1"/>
</dbReference>
<evidence type="ECO:0000313" key="13">
    <source>
        <dbReference type="EMBL" id="OTF83077.1"/>
    </source>
</evidence>
<organism evidence="13 14">
    <name type="scientific">Euroglyphus maynei</name>
    <name type="common">Mayne's house dust mite</name>
    <dbReference type="NCBI Taxonomy" id="6958"/>
    <lineage>
        <taxon>Eukaryota</taxon>
        <taxon>Metazoa</taxon>
        <taxon>Ecdysozoa</taxon>
        <taxon>Arthropoda</taxon>
        <taxon>Chelicerata</taxon>
        <taxon>Arachnida</taxon>
        <taxon>Acari</taxon>
        <taxon>Acariformes</taxon>
        <taxon>Sarcoptiformes</taxon>
        <taxon>Astigmata</taxon>
        <taxon>Psoroptidia</taxon>
        <taxon>Analgoidea</taxon>
        <taxon>Pyroglyphidae</taxon>
        <taxon>Pyroglyphinae</taxon>
        <taxon>Euroglyphus</taxon>
    </lineage>
</organism>
<evidence type="ECO:0000256" key="10">
    <source>
        <dbReference type="PROSITE-ProRule" id="PRU00803"/>
    </source>
</evidence>
<dbReference type="InterPro" id="IPR013519">
    <property type="entry name" value="Int_alpha_beta-p"/>
</dbReference>
<dbReference type="Gene3D" id="2.60.40.1460">
    <property type="entry name" value="Integrin domains. Chain A, domain 2"/>
    <property type="match status" value="1"/>
</dbReference>
<dbReference type="Proteomes" id="UP000194236">
    <property type="component" value="Unassembled WGS sequence"/>
</dbReference>
<evidence type="ECO:0000256" key="3">
    <source>
        <dbReference type="ARBA" id="ARBA00022729"/>
    </source>
</evidence>
<protein>
    <recommendedName>
        <fullName evidence="12">Integrin alpha first immunoglubulin-like domain-containing protein</fullName>
    </recommendedName>
</protein>
<keyword evidence="8 11" id="KW-0675">Receptor</keyword>
<dbReference type="SUPFAM" id="SSF69179">
    <property type="entry name" value="Integrin domains"/>
    <property type="match status" value="1"/>
</dbReference>
<evidence type="ECO:0000256" key="11">
    <source>
        <dbReference type="RuleBase" id="RU003762"/>
    </source>
</evidence>
<dbReference type="GO" id="GO:0007160">
    <property type="term" value="P:cell-matrix adhesion"/>
    <property type="evidence" value="ECO:0007669"/>
    <property type="project" value="TreeGrafter"/>
</dbReference>
<proteinExistence type="inferred from homology"/>
<dbReference type="InterPro" id="IPR028994">
    <property type="entry name" value="Integrin_alpha_N"/>
</dbReference>
<name>A0A1Y3BSK2_EURMA</name>
<dbReference type="Pfam" id="PF08441">
    <property type="entry name" value="Integrin_A_Ig_1"/>
    <property type="match status" value="1"/>
</dbReference>
<keyword evidence="6 11" id="KW-0401">Integrin</keyword>
<gene>
    <name evidence="13" type="ORF">BLA29_011086</name>
</gene>
<dbReference type="Gene3D" id="2.130.10.130">
    <property type="entry name" value="Integrin alpha, N-terminal"/>
    <property type="match status" value="1"/>
</dbReference>
<dbReference type="GO" id="GO:0005178">
    <property type="term" value="F:integrin binding"/>
    <property type="evidence" value="ECO:0007669"/>
    <property type="project" value="TreeGrafter"/>
</dbReference>
<keyword evidence="7" id="KW-0472">Membrane</keyword>
<feature type="repeat" description="FG-GAP" evidence="10">
    <location>
        <begin position="80"/>
        <end position="143"/>
    </location>
</feature>
<comment type="similarity">
    <text evidence="2 11">Belongs to the integrin alpha chain family.</text>
</comment>
<dbReference type="Pfam" id="PF01839">
    <property type="entry name" value="FG-GAP"/>
    <property type="match status" value="2"/>
</dbReference>
<keyword evidence="5 11" id="KW-0130">Cell adhesion</keyword>
<dbReference type="EMBL" id="MUJZ01005276">
    <property type="protein sequence ID" value="OTF83077.1"/>
    <property type="molecule type" value="Genomic_DNA"/>
</dbReference>
<evidence type="ECO:0000313" key="14">
    <source>
        <dbReference type="Proteomes" id="UP000194236"/>
    </source>
</evidence>
<evidence type="ECO:0000256" key="6">
    <source>
        <dbReference type="ARBA" id="ARBA00023037"/>
    </source>
</evidence>
<dbReference type="PROSITE" id="PS51470">
    <property type="entry name" value="FG_GAP"/>
    <property type="match status" value="2"/>
</dbReference>
<keyword evidence="9" id="KW-0325">Glycoprotein</keyword>
<dbReference type="GO" id="GO:0048513">
    <property type="term" value="P:animal organ development"/>
    <property type="evidence" value="ECO:0007669"/>
    <property type="project" value="UniProtKB-ARBA"/>
</dbReference>
<dbReference type="GO" id="GO:0007157">
    <property type="term" value="P:heterophilic cell-cell adhesion via plasma membrane cell adhesion molecules"/>
    <property type="evidence" value="ECO:0007669"/>
    <property type="project" value="UniProtKB-ARBA"/>
</dbReference>
<dbReference type="OrthoDB" id="5317514at2759"/>
<feature type="repeat" description="FG-GAP" evidence="10">
    <location>
        <begin position="17"/>
        <end position="76"/>
    </location>
</feature>
<evidence type="ECO:0000256" key="7">
    <source>
        <dbReference type="ARBA" id="ARBA00023136"/>
    </source>
</evidence>
<dbReference type="SUPFAM" id="SSF69318">
    <property type="entry name" value="Integrin alpha N-terminal domain"/>
    <property type="match status" value="1"/>
</dbReference>
<dbReference type="SMART" id="SM00191">
    <property type="entry name" value="Int_alpha"/>
    <property type="match status" value="2"/>
</dbReference>
<dbReference type="InterPro" id="IPR000413">
    <property type="entry name" value="Integrin_alpha"/>
</dbReference>
<keyword evidence="14" id="KW-1185">Reference proteome</keyword>
<dbReference type="GO" id="GO:0009897">
    <property type="term" value="C:external side of plasma membrane"/>
    <property type="evidence" value="ECO:0007669"/>
    <property type="project" value="TreeGrafter"/>
</dbReference>
<comment type="caution">
    <text evidence="13">The sequence shown here is derived from an EMBL/GenBank/DDBJ whole genome shotgun (WGS) entry which is preliminary data.</text>
</comment>
<feature type="domain" description="Integrin alpha first immunoglubulin-like" evidence="12">
    <location>
        <begin position="128"/>
        <end position="176"/>
    </location>
</feature>
<dbReference type="PANTHER" id="PTHR23220:SF122">
    <property type="entry name" value="INTEGRIN ALPHA-PS1"/>
    <property type="match status" value="1"/>
</dbReference>
<keyword evidence="3" id="KW-0732">Signal</keyword>
<evidence type="ECO:0000256" key="8">
    <source>
        <dbReference type="ARBA" id="ARBA00023170"/>
    </source>
</evidence>
<sequence length="194" mass="21187">RVYVALQNRDHQFRIRSENGYVSGKTSKGRFGLSIASLGDTNKDGFDDIAVGAPYDGPNSNGIVYILLGSKNGIKPEYSQTIKAEDIADPGLRTFGYSLSGGMDVDSNTYNDLLIGAYYSDRIVLMKARPVANVTATLTTTKDNVNLEDRDCTTSDGNRALCVTIKVCLSYSGVGVDNRLGNFYFCSYCYIFLC</sequence>
<dbReference type="GO" id="GO:0033627">
    <property type="term" value="P:cell adhesion mediated by integrin"/>
    <property type="evidence" value="ECO:0007669"/>
    <property type="project" value="TreeGrafter"/>
</dbReference>
<comment type="subcellular location">
    <subcellularLocation>
        <location evidence="1 11">Membrane</location>
        <topology evidence="1 11">Single-pass type I membrane protein</topology>
    </subcellularLocation>
</comment>
<accession>A0A1Y3BSK2</accession>
<keyword evidence="4" id="KW-0677">Repeat</keyword>
<reference evidence="13 14" key="1">
    <citation type="submission" date="2017-03" db="EMBL/GenBank/DDBJ databases">
        <title>Genome Survey of Euroglyphus maynei.</title>
        <authorList>
            <person name="Arlian L.G."/>
            <person name="Morgan M.S."/>
            <person name="Rider S.D."/>
        </authorList>
    </citation>
    <scope>NUCLEOTIDE SEQUENCE [LARGE SCALE GENOMIC DNA]</scope>
    <source>
        <strain evidence="13">Arlian Lab</strain>
        <tissue evidence="13">Whole body</tissue>
    </source>
</reference>
<evidence type="ECO:0000256" key="4">
    <source>
        <dbReference type="ARBA" id="ARBA00022737"/>
    </source>
</evidence>
<feature type="non-terminal residue" evidence="13">
    <location>
        <position position="1"/>
    </location>
</feature>
<dbReference type="AlphaFoldDB" id="A0A1Y3BSK2"/>
<dbReference type="GO" id="GO:0008305">
    <property type="term" value="C:integrin complex"/>
    <property type="evidence" value="ECO:0007669"/>
    <property type="project" value="InterPro"/>
</dbReference>
<evidence type="ECO:0000256" key="2">
    <source>
        <dbReference type="ARBA" id="ARBA00008054"/>
    </source>
</evidence>
<dbReference type="GO" id="GO:0007229">
    <property type="term" value="P:integrin-mediated signaling pathway"/>
    <property type="evidence" value="ECO:0007669"/>
    <property type="project" value="UniProtKB-KW"/>
</dbReference>
<dbReference type="PANTHER" id="PTHR23220">
    <property type="entry name" value="INTEGRIN ALPHA"/>
    <property type="match status" value="1"/>
</dbReference>
<dbReference type="InterPro" id="IPR013517">
    <property type="entry name" value="FG-GAP"/>
</dbReference>
<dbReference type="PRINTS" id="PR01185">
    <property type="entry name" value="INTEGRINA"/>
</dbReference>
<evidence type="ECO:0000256" key="5">
    <source>
        <dbReference type="ARBA" id="ARBA00022889"/>
    </source>
</evidence>
<evidence type="ECO:0000259" key="12">
    <source>
        <dbReference type="Pfam" id="PF08441"/>
    </source>
</evidence>